<evidence type="ECO:0000313" key="7">
    <source>
        <dbReference type="EMBL" id="GGC09520.1"/>
    </source>
</evidence>
<dbReference type="GO" id="GO:0003700">
    <property type="term" value="F:DNA-binding transcription factor activity"/>
    <property type="evidence" value="ECO:0007669"/>
    <property type="project" value="InterPro"/>
</dbReference>
<name>A0A8J2XXE2_9BURK</name>
<dbReference type="CDD" id="cd08471">
    <property type="entry name" value="PBP2_CrgA_like_2"/>
    <property type="match status" value="1"/>
</dbReference>
<comment type="caution">
    <text evidence="7">The sequence shown here is derived from an EMBL/GenBank/DDBJ whole genome shotgun (WGS) entry which is preliminary data.</text>
</comment>
<keyword evidence="4" id="KW-0804">Transcription</keyword>
<evidence type="ECO:0000256" key="5">
    <source>
        <dbReference type="SAM" id="MobiDB-lite"/>
    </source>
</evidence>
<evidence type="ECO:0000259" key="6">
    <source>
        <dbReference type="PROSITE" id="PS50931"/>
    </source>
</evidence>
<accession>A0A8J2XXE2</accession>
<dbReference type="EMBL" id="BMCG01000003">
    <property type="protein sequence ID" value="GGC09520.1"/>
    <property type="molecule type" value="Genomic_DNA"/>
</dbReference>
<dbReference type="InterPro" id="IPR036388">
    <property type="entry name" value="WH-like_DNA-bd_sf"/>
</dbReference>
<organism evidence="7 8">
    <name type="scientific">Oxalicibacterium flavum</name>
    <dbReference type="NCBI Taxonomy" id="179467"/>
    <lineage>
        <taxon>Bacteria</taxon>
        <taxon>Pseudomonadati</taxon>
        <taxon>Pseudomonadota</taxon>
        <taxon>Betaproteobacteria</taxon>
        <taxon>Burkholderiales</taxon>
        <taxon>Oxalobacteraceae</taxon>
        <taxon>Oxalicibacterium</taxon>
    </lineage>
</organism>
<reference evidence="7" key="1">
    <citation type="journal article" date="2014" name="Int. J. Syst. Evol. Microbiol.">
        <title>Complete genome sequence of Corynebacterium casei LMG S-19264T (=DSM 44701T), isolated from a smear-ripened cheese.</title>
        <authorList>
            <consortium name="US DOE Joint Genome Institute (JGI-PGF)"/>
            <person name="Walter F."/>
            <person name="Albersmeier A."/>
            <person name="Kalinowski J."/>
            <person name="Ruckert C."/>
        </authorList>
    </citation>
    <scope>NUCLEOTIDE SEQUENCE</scope>
    <source>
        <strain evidence="7">CCM 7086</strain>
    </source>
</reference>
<dbReference type="SUPFAM" id="SSF53850">
    <property type="entry name" value="Periplasmic binding protein-like II"/>
    <property type="match status" value="1"/>
</dbReference>
<dbReference type="AlphaFoldDB" id="A0A8J2XXE2"/>
<dbReference type="InterPro" id="IPR036390">
    <property type="entry name" value="WH_DNA-bd_sf"/>
</dbReference>
<keyword evidence="3" id="KW-0238">DNA-binding</keyword>
<dbReference type="PANTHER" id="PTHR30537:SF5">
    <property type="entry name" value="HTH-TYPE TRANSCRIPTIONAL ACTIVATOR TTDR-RELATED"/>
    <property type="match status" value="1"/>
</dbReference>
<evidence type="ECO:0000256" key="3">
    <source>
        <dbReference type="ARBA" id="ARBA00023125"/>
    </source>
</evidence>
<comment type="similarity">
    <text evidence="1">Belongs to the LysR transcriptional regulatory family.</text>
</comment>
<evidence type="ECO:0000256" key="4">
    <source>
        <dbReference type="ARBA" id="ARBA00023163"/>
    </source>
</evidence>
<feature type="region of interest" description="Disordered" evidence="5">
    <location>
        <begin position="301"/>
        <end position="322"/>
    </location>
</feature>
<dbReference type="FunFam" id="3.40.190.290:FF:000001">
    <property type="entry name" value="Transcriptional regulator, LysR family"/>
    <property type="match status" value="1"/>
</dbReference>
<sequence length="322" mass="35226">MDRLDEFEVFLAILDTGSMVGASRKLGRSAPAVTRLLASLEERVGMRLLERTTRNLAATEAGLRLAAQARQVLALYDAAVVDDATSPMRGKLRVTAPMVFGRRHVAPVVNSYLDMYPEMQVEMVMSDRNLDLIEEGLDFAVRIGHLADASLVARQVGMVGRLLVASPEYLARRGTPQTPHELPQHDVIFTSERLKAIEWRFRQEGRERTVQLTPRLTVNEIDAALLAAKAGRGITRALSYQVADDLAAGVLVRLLPDYEAAPLPVQLVVNGTRHMAPKVRAFLDHAVAQLGALSVIQQPQFAGPSTRARPSRKRNAKGGASA</sequence>
<dbReference type="GO" id="GO:0006351">
    <property type="term" value="P:DNA-templated transcription"/>
    <property type="evidence" value="ECO:0007669"/>
    <property type="project" value="TreeGrafter"/>
</dbReference>
<dbReference type="Gene3D" id="3.40.190.290">
    <property type="match status" value="1"/>
</dbReference>
<dbReference type="RefSeq" id="WP_188395912.1">
    <property type="nucleotide sequence ID" value="NZ_BMCG01000003.1"/>
</dbReference>
<keyword evidence="2" id="KW-0805">Transcription regulation</keyword>
<dbReference type="Proteomes" id="UP000620266">
    <property type="component" value="Unassembled WGS sequence"/>
</dbReference>
<feature type="domain" description="HTH lysR-type" evidence="6">
    <location>
        <begin position="1"/>
        <end position="59"/>
    </location>
</feature>
<evidence type="ECO:0000256" key="1">
    <source>
        <dbReference type="ARBA" id="ARBA00009437"/>
    </source>
</evidence>
<dbReference type="PROSITE" id="PS50931">
    <property type="entry name" value="HTH_LYSR"/>
    <property type="match status" value="1"/>
</dbReference>
<dbReference type="Pfam" id="PF00126">
    <property type="entry name" value="HTH_1"/>
    <property type="match status" value="1"/>
</dbReference>
<dbReference type="InterPro" id="IPR058163">
    <property type="entry name" value="LysR-type_TF_proteobact-type"/>
</dbReference>
<dbReference type="GO" id="GO:0043565">
    <property type="term" value="F:sequence-specific DNA binding"/>
    <property type="evidence" value="ECO:0007669"/>
    <property type="project" value="TreeGrafter"/>
</dbReference>
<protein>
    <submittedName>
        <fullName evidence="7">Transcriptional regulator</fullName>
    </submittedName>
</protein>
<dbReference type="InterPro" id="IPR000847">
    <property type="entry name" value="LysR_HTH_N"/>
</dbReference>
<dbReference type="Gene3D" id="1.10.10.10">
    <property type="entry name" value="Winged helix-like DNA-binding domain superfamily/Winged helix DNA-binding domain"/>
    <property type="match status" value="1"/>
</dbReference>
<dbReference type="InterPro" id="IPR005119">
    <property type="entry name" value="LysR_subst-bd"/>
</dbReference>
<gene>
    <name evidence="7" type="ORF">GCM10007205_18330</name>
</gene>
<dbReference type="SUPFAM" id="SSF46785">
    <property type="entry name" value="Winged helix' DNA-binding domain"/>
    <property type="match status" value="1"/>
</dbReference>
<keyword evidence="8" id="KW-1185">Reference proteome</keyword>
<reference evidence="7" key="2">
    <citation type="submission" date="2020-09" db="EMBL/GenBank/DDBJ databases">
        <authorList>
            <person name="Sun Q."/>
            <person name="Sedlacek I."/>
        </authorList>
    </citation>
    <scope>NUCLEOTIDE SEQUENCE</scope>
    <source>
        <strain evidence="7">CCM 7086</strain>
    </source>
</reference>
<evidence type="ECO:0000256" key="2">
    <source>
        <dbReference type="ARBA" id="ARBA00023015"/>
    </source>
</evidence>
<evidence type="ECO:0000313" key="8">
    <source>
        <dbReference type="Proteomes" id="UP000620266"/>
    </source>
</evidence>
<dbReference type="PANTHER" id="PTHR30537">
    <property type="entry name" value="HTH-TYPE TRANSCRIPTIONAL REGULATOR"/>
    <property type="match status" value="1"/>
</dbReference>
<dbReference type="Pfam" id="PF03466">
    <property type="entry name" value="LysR_substrate"/>
    <property type="match status" value="1"/>
</dbReference>
<proteinExistence type="inferred from homology"/>